<reference evidence="2 3" key="1">
    <citation type="submission" date="2019-06" db="EMBL/GenBank/DDBJ databases">
        <title>Whole genome shotgun sequence of Streptomyces cacaoi subsp. cacaoi NBRC 12748.</title>
        <authorList>
            <person name="Hosoyama A."/>
            <person name="Uohara A."/>
            <person name="Ohji S."/>
            <person name="Ichikawa N."/>
        </authorList>
    </citation>
    <scope>NUCLEOTIDE SEQUENCE [LARGE SCALE GENOMIC DNA]</scope>
    <source>
        <strain evidence="2 3">NBRC 12748</strain>
    </source>
</reference>
<feature type="compositionally biased region" description="Polar residues" evidence="1">
    <location>
        <begin position="41"/>
        <end position="62"/>
    </location>
</feature>
<evidence type="ECO:0000256" key="1">
    <source>
        <dbReference type="SAM" id="MobiDB-lite"/>
    </source>
</evidence>
<feature type="compositionally biased region" description="Gly residues" evidence="1">
    <location>
        <begin position="1"/>
        <end position="17"/>
    </location>
</feature>
<evidence type="ECO:0000313" key="2">
    <source>
        <dbReference type="EMBL" id="GEB47735.1"/>
    </source>
</evidence>
<dbReference type="EMBL" id="BJMM01000002">
    <property type="protein sequence ID" value="GEB47735.1"/>
    <property type="molecule type" value="Genomic_DNA"/>
</dbReference>
<keyword evidence="3" id="KW-1185">Reference proteome</keyword>
<dbReference type="Proteomes" id="UP000319210">
    <property type="component" value="Unassembled WGS sequence"/>
</dbReference>
<accession>A0A4Y3QR06</accession>
<protein>
    <submittedName>
        <fullName evidence="2">Uncharacterized protein</fullName>
    </submittedName>
</protein>
<feature type="region of interest" description="Disordered" evidence="1">
    <location>
        <begin position="1"/>
        <end position="62"/>
    </location>
</feature>
<proteinExistence type="predicted"/>
<feature type="compositionally biased region" description="Basic and acidic residues" evidence="1">
    <location>
        <begin position="19"/>
        <end position="32"/>
    </location>
</feature>
<gene>
    <name evidence="2" type="ORF">SCA03_02860</name>
</gene>
<comment type="caution">
    <text evidence="2">The sequence shown here is derived from an EMBL/GenBank/DDBJ whole genome shotgun (WGS) entry which is preliminary data.</text>
</comment>
<evidence type="ECO:0000313" key="3">
    <source>
        <dbReference type="Proteomes" id="UP000319210"/>
    </source>
</evidence>
<dbReference type="AlphaFoldDB" id="A0A4Y3QR06"/>
<organism evidence="2 3">
    <name type="scientific">Streptomyces cacaoi</name>
    <dbReference type="NCBI Taxonomy" id="1898"/>
    <lineage>
        <taxon>Bacteria</taxon>
        <taxon>Bacillati</taxon>
        <taxon>Actinomycetota</taxon>
        <taxon>Actinomycetes</taxon>
        <taxon>Kitasatosporales</taxon>
        <taxon>Streptomycetaceae</taxon>
        <taxon>Streptomyces</taxon>
    </lineage>
</organism>
<sequence>MGGGPETEAGGARGAGGRRAAERAAGQRERGVSGHGAACSLSGTISPASVKLSSTPGRSKAS</sequence>
<name>A0A4Y3QR06_STRCI</name>